<keyword evidence="7 8" id="KW-0472">Membrane</keyword>
<dbReference type="NCBIfam" id="TIGR00914">
    <property type="entry name" value="2A0601"/>
    <property type="match status" value="1"/>
</dbReference>
<protein>
    <submittedName>
        <fullName evidence="9">Cation transporter</fullName>
    </submittedName>
</protein>
<dbReference type="Pfam" id="PF00873">
    <property type="entry name" value="ACR_tran"/>
    <property type="match status" value="1"/>
</dbReference>
<gene>
    <name evidence="9" type="ORF">SR41_00040</name>
</gene>
<feature type="transmembrane region" description="Helical" evidence="8">
    <location>
        <begin position="564"/>
        <end position="583"/>
    </location>
</feature>
<keyword evidence="3" id="KW-0813">Transport</keyword>
<dbReference type="GeneID" id="93799804"/>
<dbReference type="SUPFAM" id="SSF82866">
    <property type="entry name" value="Multidrug efflux transporter AcrB transmembrane domain"/>
    <property type="match status" value="2"/>
</dbReference>
<accession>A0A0D1MJ74</accession>
<keyword evidence="6 8" id="KW-1133">Transmembrane helix</keyword>
<dbReference type="Gene3D" id="3.30.70.1430">
    <property type="entry name" value="Multidrug efflux transporter AcrB pore domain"/>
    <property type="match status" value="2"/>
</dbReference>
<proteinExistence type="inferred from homology"/>
<dbReference type="Gene3D" id="3.30.70.1320">
    <property type="entry name" value="Multidrug efflux transporter AcrB pore domain like"/>
    <property type="match status" value="1"/>
</dbReference>
<feature type="transmembrane region" description="Helical" evidence="8">
    <location>
        <begin position="953"/>
        <end position="974"/>
    </location>
</feature>
<dbReference type="InterPro" id="IPR027463">
    <property type="entry name" value="AcrB_DN_DC_subdom"/>
</dbReference>
<keyword evidence="5 8" id="KW-0812">Transmembrane</keyword>
<evidence type="ECO:0000256" key="5">
    <source>
        <dbReference type="ARBA" id="ARBA00022692"/>
    </source>
</evidence>
<evidence type="ECO:0000313" key="9">
    <source>
        <dbReference type="EMBL" id="KIU30402.1"/>
    </source>
</evidence>
<dbReference type="InterPro" id="IPR004763">
    <property type="entry name" value="CusA-like"/>
</dbReference>
<dbReference type="RefSeq" id="WP_018251231.1">
    <property type="nucleotide sequence ID" value="NZ_JAASKC010000015.1"/>
</dbReference>
<comment type="subcellular location">
    <subcellularLocation>
        <location evidence="1">Cell membrane</location>
        <topology evidence="1">Multi-pass membrane protein</topology>
    </subcellularLocation>
</comment>
<evidence type="ECO:0000256" key="6">
    <source>
        <dbReference type="ARBA" id="ARBA00022989"/>
    </source>
</evidence>
<dbReference type="PATRIC" id="fig|1549858.7.peg.3448"/>
<dbReference type="Gene3D" id="1.20.1640.10">
    <property type="entry name" value="Multidrug efflux transporter AcrB transmembrane domain"/>
    <property type="match status" value="3"/>
</dbReference>
<comment type="caution">
    <text evidence="9">The sequence shown here is derived from an EMBL/GenBank/DDBJ whole genome shotgun (WGS) entry which is preliminary data.</text>
</comment>
<evidence type="ECO:0000256" key="4">
    <source>
        <dbReference type="ARBA" id="ARBA00022475"/>
    </source>
</evidence>
<dbReference type="SUPFAM" id="SSF82714">
    <property type="entry name" value="Multidrug efflux transporter AcrB TolC docking domain, DN and DC subdomains"/>
    <property type="match status" value="2"/>
</dbReference>
<feature type="transmembrane region" description="Helical" evidence="8">
    <location>
        <begin position="419"/>
        <end position="438"/>
    </location>
</feature>
<comment type="similarity">
    <text evidence="2">Belongs to the resistance-nodulation-cell division (RND) (TC 2.A.6) family.</text>
</comment>
<dbReference type="SUPFAM" id="SSF82693">
    <property type="entry name" value="Multidrug efflux transporter AcrB pore domain, PN1, PN2, PC1 and PC2 subdomains"/>
    <property type="match status" value="3"/>
</dbReference>
<evidence type="ECO:0000256" key="7">
    <source>
        <dbReference type="ARBA" id="ARBA00023136"/>
    </source>
</evidence>
<dbReference type="InterPro" id="IPR001036">
    <property type="entry name" value="Acrflvin-R"/>
</dbReference>
<dbReference type="PANTHER" id="PTHR32063:SF24">
    <property type="entry name" value="CATION EFFLUX SYSTEM (ACRB_ACRD_ACRF FAMILY)"/>
    <property type="match status" value="1"/>
</dbReference>
<dbReference type="PRINTS" id="PR00702">
    <property type="entry name" value="ACRIFLAVINRP"/>
</dbReference>
<evidence type="ECO:0000313" key="10">
    <source>
        <dbReference type="Proteomes" id="UP000033203"/>
    </source>
</evidence>
<feature type="transmembrane region" description="Helical" evidence="8">
    <location>
        <begin position="901"/>
        <end position="918"/>
    </location>
</feature>
<feature type="transmembrane region" description="Helical" evidence="8">
    <location>
        <begin position="1032"/>
        <end position="1057"/>
    </location>
</feature>
<dbReference type="AlphaFoldDB" id="A0A0D1MJ74"/>
<dbReference type="GO" id="GO:0042910">
    <property type="term" value="F:xenobiotic transmembrane transporter activity"/>
    <property type="evidence" value="ECO:0007669"/>
    <property type="project" value="TreeGrafter"/>
</dbReference>
<feature type="transmembrane region" description="Helical" evidence="8">
    <location>
        <begin position="1004"/>
        <end position="1026"/>
    </location>
</feature>
<evidence type="ECO:0000256" key="8">
    <source>
        <dbReference type="SAM" id="Phobius"/>
    </source>
</evidence>
<dbReference type="Gene3D" id="3.30.2090.10">
    <property type="entry name" value="Multidrug efflux transporter AcrB TolC docking domain, DN and DC subdomains"/>
    <property type="match status" value="2"/>
</dbReference>
<reference evidence="9 10" key="1">
    <citation type="submission" date="2015-01" db="EMBL/GenBank/DDBJ databases">
        <title>Genome of Sphingomonas taxi strain 30a.</title>
        <authorList>
            <person name="Eevers N."/>
            <person name="Van Hamme J."/>
            <person name="Bottos E."/>
            <person name="Weyens N."/>
            <person name="Vangronsveld J."/>
        </authorList>
    </citation>
    <scope>NUCLEOTIDE SEQUENCE [LARGE SCALE GENOMIC DNA]</scope>
    <source>
        <strain evidence="9 10">30a</strain>
    </source>
</reference>
<dbReference type="GO" id="GO:0005886">
    <property type="term" value="C:plasma membrane"/>
    <property type="evidence" value="ECO:0007669"/>
    <property type="project" value="UniProtKB-SubCell"/>
</dbReference>
<feature type="transmembrane region" description="Helical" evidence="8">
    <location>
        <begin position="477"/>
        <end position="496"/>
    </location>
</feature>
<evidence type="ECO:0000256" key="2">
    <source>
        <dbReference type="ARBA" id="ARBA00010942"/>
    </source>
</evidence>
<feature type="transmembrane region" description="Helical" evidence="8">
    <location>
        <begin position="12"/>
        <end position="31"/>
    </location>
</feature>
<feature type="transmembrane region" description="Helical" evidence="8">
    <location>
        <begin position="925"/>
        <end position="947"/>
    </location>
</feature>
<sequence length="1078" mass="115782">MIGRILSLSVRMRWLVAVLTLVVIGFGLWQITKLPIDAVPDVTNRQVQISTFAPTLGPVDIEKQVTFPVETALAGIPGLEMTRSISRNGFSQVTAVFTDRTDIYFARQQVTERLAQSRDSLPSNAQPILAPLSTGLGEIFFYSVAFRHPDGKGLKTVDGKPGWQSDGSYLTPEGERLTTELAKAAYLRTVQDWIIRPQMRAVRGVAGVDSNGGYVKQYLIEPNLNALVSYGLSVTELADAMERANLSAGSNYVRRAGESFLVRADARLKSIDDIQEAVVATRNGVPIRVKDVGQVVIGGAVRTGSGSRMGSEAVISTVLMLVGDNSRIVATDAAEKLTQINKALPPDVFAEPVYNRSKLVNATIATVEKNLTEGALLVIVVLFLLLGNIRAALITAAVIPITMLMTAAGMNGLGVSGNLMSLGALDFGLIVDGAVIIVENALRRLAERQEHEGRLLTRDERMEETTLAAKEMVRPTVYGQLIIFLVFVPLLTFQGVEGKTFAPMAITLMVALASAFVLSLTFVPAMIAIVVKGRVSETEVKPIRWFKERYAPVLGRGVARPMPFILGGVGVFVAAVLSFGLLGEEFMPQLDEKDITVTNFRVPSASIDQSTQMQLQIENALKTLPEVALVFSKNGNADLGTDPMPPNASDTYVIPKPEDEWPAEVKSKEDILRRIEERMKPLIGNRTEIQQPIQMRFNELIAGVRADVAIKLYGDDLDAMSEQARRIASVMRTIPGAGDVSAEQTSGAPTFDVQIDRQAAGRYGLSVEEVANTVSAALGGREAGLLFEGDRRFDVVVRLPDAQRDDLETLGSIPVMLPTAEGQVARSIPLSQVARFNYTQGLNQVSRENGKRMVVVQINVRGRDLGGFVDEAQARIGQMQLPAGMYTEWGGTFESLQSARLRLLIVVPICFIAIYALLYMALGSFVSAAIVFSAVPMALAGGVFALLLRGIPFSITAAVGFIALSGVAVLNGLVMMSAIGKYREDGAADDDAIVGGAMERVRPVLMTALVASLGFVPMALATGTGAEVQRPLATVVIGGLITSTILTLLVLPAITALSMRLRGSKAQGSTVGTTKAQI</sequence>
<dbReference type="Gene3D" id="3.30.70.1440">
    <property type="entry name" value="Multidrug efflux transporter AcrB pore domain"/>
    <property type="match status" value="1"/>
</dbReference>
<feature type="transmembrane region" description="Helical" evidence="8">
    <location>
        <begin position="375"/>
        <end position="399"/>
    </location>
</feature>
<dbReference type="GO" id="GO:0008324">
    <property type="term" value="F:monoatomic cation transmembrane transporter activity"/>
    <property type="evidence" value="ECO:0007669"/>
    <property type="project" value="InterPro"/>
</dbReference>
<dbReference type="PANTHER" id="PTHR32063">
    <property type="match status" value="1"/>
</dbReference>
<name>A0A0D1MJ74_9SPHN</name>
<keyword evidence="4" id="KW-1003">Cell membrane</keyword>
<evidence type="ECO:0000256" key="3">
    <source>
        <dbReference type="ARBA" id="ARBA00022448"/>
    </source>
</evidence>
<feature type="transmembrane region" description="Helical" evidence="8">
    <location>
        <begin position="502"/>
        <end position="531"/>
    </location>
</feature>
<organism evidence="9 10">
    <name type="scientific">Sphingomonas melonis</name>
    <dbReference type="NCBI Taxonomy" id="152682"/>
    <lineage>
        <taxon>Bacteria</taxon>
        <taxon>Pseudomonadati</taxon>
        <taxon>Pseudomonadota</taxon>
        <taxon>Alphaproteobacteria</taxon>
        <taxon>Sphingomonadales</taxon>
        <taxon>Sphingomonadaceae</taxon>
        <taxon>Sphingomonas</taxon>
    </lineage>
</organism>
<evidence type="ECO:0000256" key="1">
    <source>
        <dbReference type="ARBA" id="ARBA00004651"/>
    </source>
</evidence>
<dbReference type="EMBL" id="JXTP01000001">
    <property type="protein sequence ID" value="KIU30402.1"/>
    <property type="molecule type" value="Genomic_DNA"/>
</dbReference>
<dbReference type="Proteomes" id="UP000033203">
    <property type="component" value="Unassembled WGS sequence"/>
</dbReference>